<accession>A0A8E2APR6</accession>
<proteinExistence type="inferred from homology"/>
<dbReference type="AlphaFoldDB" id="A0A8E2APR6"/>
<evidence type="ECO:0000256" key="2">
    <source>
        <dbReference type="ARBA" id="ARBA00004496"/>
    </source>
</evidence>
<gene>
    <name evidence="11" type="ORF">OBBRIDRAFT_758273</name>
</gene>
<sequence length="407" mass="44270">MFKFNFDVDDDLDTESPFVDVTAAQPGEGASEPPKAAEASKQFVEVPLSDLLSALPPAISYSPLVIHASSGRSIALAKRDLFDARFQLISAEAADDTSGTDGRPSALDFVDAPSDLVSGVYEGGLKTWECSLDLAGCLDGVLEGQVAEHLKGKRVLELGCGTAVPTMYLLQELLAASSSEPLNVQLHLQDYNDLVFRLVTIFNLLLAWYMSPASRAFRENHDGPNSAPDQQDPLPPADATVPGELPISPELVEAFQGSLKQRGIEIHFFCGSWDTFDLQYAGGKYNIVLTSETIYRPESLPSLITLMSQACIGDAQASGDSIDEEKPLEVLASERLTISERSNVHYLCLVAAKLVYFGVGGGVSEFVRAVEHPEEEAQPSGRRKPSVQHLWERKEGVKRTVMRVSWL</sequence>
<evidence type="ECO:0000256" key="3">
    <source>
        <dbReference type="ARBA" id="ARBA00012533"/>
    </source>
</evidence>
<evidence type="ECO:0000313" key="12">
    <source>
        <dbReference type="Proteomes" id="UP000250043"/>
    </source>
</evidence>
<evidence type="ECO:0000313" key="11">
    <source>
        <dbReference type="EMBL" id="OCH88386.1"/>
    </source>
</evidence>
<dbReference type="PANTHER" id="PTHR14614:SF39">
    <property type="entry name" value="HISTIDINE PROTEIN METHYLTRANSFERASE 1 HOMOLOG"/>
    <property type="match status" value="1"/>
</dbReference>
<protein>
    <recommendedName>
        <fullName evidence="3">protein-histidine N-methyltransferase</fullName>
        <ecNumber evidence="3">2.1.1.85</ecNumber>
    </recommendedName>
</protein>
<dbReference type="InterPro" id="IPR019410">
    <property type="entry name" value="Methyltransf_16"/>
</dbReference>
<evidence type="ECO:0000256" key="6">
    <source>
        <dbReference type="ARBA" id="ARBA00022679"/>
    </source>
</evidence>
<evidence type="ECO:0000256" key="1">
    <source>
        <dbReference type="ARBA" id="ARBA00004123"/>
    </source>
</evidence>
<reference evidence="11 12" key="1">
    <citation type="submission" date="2016-07" db="EMBL/GenBank/DDBJ databases">
        <title>Draft genome of the white-rot fungus Obba rivulosa 3A-2.</title>
        <authorList>
            <consortium name="DOE Joint Genome Institute"/>
            <person name="Miettinen O."/>
            <person name="Riley R."/>
            <person name="Acob R."/>
            <person name="Barry K."/>
            <person name="Cullen D."/>
            <person name="De Vries R."/>
            <person name="Hainaut M."/>
            <person name="Hatakka A."/>
            <person name="Henrissat B."/>
            <person name="Hilden K."/>
            <person name="Kuo R."/>
            <person name="Labutti K."/>
            <person name="Lipzen A."/>
            <person name="Makela M.R."/>
            <person name="Sandor L."/>
            <person name="Spatafora J.W."/>
            <person name="Grigoriev I.V."/>
            <person name="Hibbett D.S."/>
        </authorList>
    </citation>
    <scope>NUCLEOTIDE SEQUENCE [LARGE SCALE GENOMIC DNA]</scope>
    <source>
        <strain evidence="11 12">3A-2</strain>
    </source>
</reference>
<dbReference type="Proteomes" id="UP000250043">
    <property type="component" value="Unassembled WGS sequence"/>
</dbReference>
<dbReference type="GO" id="GO:0018064">
    <property type="term" value="F:protein-L-histidine N-tele-methyltransferase activity"/>
    <property type="evidence" value="ECO:0007669"/>
    <property type="project" value="UniProtKB-EC"/>
</dbReference>
<dbReference type="GO" id="GO:0005737">
    <property type="term" value="C:cytoplasm"/>
    <property type="evidence" value="ECO:0007669"/>
    <property type="project" value="UniProtKB-SubCell"/>
</dbReference>
<dbReference type="SUPFAM" id="SSF53335">
    <property type="entry name" value="S-adenosyl-L-methionine-dependent methyltransferases"/>
    <property type="match status" value="1"/>
</dbReference>
<comment type="subcellular location">
    <subcellularLocation>
        <location evidence="2">Cytoplasm</location>
    </subcellularLocation>
    <subcellularLocation>
        <location evidence="1">Nucleus</location>
    </subcellularLocation>
</comment>
<comment type="similarity">
    <text evidence="9">Belongs to the methyltransferase superfamily. METTL18 family.</text>
</comment>
<feature type="region of interest" description="Disordered" evidence="10">
    <location>
        <begin position="219"/>
        <end position="242"/>
    </location>
</feature>
<dbReference type="PANTHER" id="PTHR14614">
    <property type="entry name" value="HEPATOCELLULAR CARCINOMA-ASSOCIATED ANTIGEN"/>
    <property type="match status" value="1"/>
</dbReference>
<evidence type="ECO:0000256" key="7">
    <source>
        <dbReference type="ARBA" id="ARBA00022691"/>
    </source>
</evidence>
<keyword evidence="5" id="KW-0489">Methyltransferase</keyword>
<evidence type="ECO:0000256" key="5">
    <source>
        <dbReference type="ARBA" id="ARBA00022603"/>
    </source>
</evidence>
<dbReference type="GO" id="GO:0032259">
    <property type="term" value="P:methylation"/>
    <property type="evidence" value="ECO:0007669"/>
    <property type="project" value="UniProtKB-KW"/>
</dbReference>
<keyword evidence="12" id="KW-1185">Reference proteome</keyword>
<dbReference type="EC" id="2.1.1.85" evidence="3"/>
<keyword evidence="7" id="KW-0949">S-adenosyl-L-methionine</keyword>
<evidence type="ECO:0000256" key="8">
    <source>
        <dbReference type="ARBA" id="ARBA00023242"/>
    </source>
</evidence>
<dbReference type="GO" id="GO:0005634">
    <property type="term" value="C:nucleus"/>
    <property type="evidence" value="ECO:0007669"/>
    <property type="project" value="UniProtKB-SubCell"/>
</dbReference>
<name>A0A8E2APR6_9APHY</name>
<evidence type="ECO:0000256" key="10">
    <source>
        <dbReference type="SAM" id="MobiDB-lite"/>
    </source>
</evidence>
<dbReference type="OrthoDB" id="1723750at2759"/>
<evidence type="ECO:0000256" key="9">
    <source>
        <dbReference type="ARBA" id="ARBA00038126"/>
    </source>
</evidence>
<evidence type="ECO:0000256" key="4">
    <source>
        <dbReference type="ARBA" id="ARBA00022490"/>
    </source>
</evidence>
<dbReference type="Gene3D" id="3.40.50.150">
    <property type="entry name" value="Vaccinia Virus protein VP39"/>
    <property type="match status" value="1"/>
</dbReference>
<keyword evidence="8" id="KW-0539">Nucleus</keyword>
<keyword evidence="4" id="KW-0963">Cytoplasm</keyword>
<keyword evidence="6" id="KW-0808">Transferase</keyword>
<organism evidence="11 12">
    <name type="scientific">Obba rivulosa</name>
    <dbReference type="NCBI Taxonomy" id="1052685"/>
    <lineage>
        <taxon>Eukaryota</taxon>
        <taxon>Fungi</taxon>
        <taxon>Dikarya</taxon>
        <taxon>Basidiomycota</taxon>
        <taxon>Agaricomycotina</taxon>
        <taxon>Agaricomycetes</taxon>
        <taxon>Polyporales</taxon>
        <taxon>Gelatoporiaceae</taxon>
        <taxon>Obba</taxon>
    </lineage>
</organism>
<dbReference type="EMBL" id="KV722454">
    <property type="protein sequence ID" value="OCH88386.1"/>
    <property type="molecule type" value="Genomic_DNA"/>
</dbReference>
<dbReference type="InterPro" id="IPR029063">
    <property type="entry name" value="SAM-dependent_MTases_sf"/>
</dbReference>